<comment type="caution">
    <text evidence="3">The sequence shown here is derived from an EMBL/GenBank/DDBJ whole genome shotgun (WGS) entry which is preliminary data.</text>
</comment>
<dbReference type="InterPro" id="IPR036282">
    <property type="entry name" value="Glutathione-S-Trfase_C_sf"/>
</dbReference>
<evidence type="ECO:0000259" key="1">
    <source>
        <dbReference type="PROSITE" id="PS50404"/>
    </source>
</evidence>
<dbReference type="InterPro" id="IPR004045">
    <property type="entry name" value="Glutathione_S-Trfase_N"/>
</dbReference>
<dbReference type="Proteomes" id="UP000321258">
    <property type="component" value="Unassembled WGS sequence"/>
</dbReference>
<dbReference type="SUPFAM" id="SSF47616">
    <property type="entry name" value="GST C-terminal domain-like"/>
    <property type="match status" value="1"/>
</dbReference>
<feature type="domain" description="GST C-terminal" evidence="2">
    <location>
        <begin position="83"/>
        <end position="208"/>
    </location>
</feature>
<evidence type="ECO:0000313" key="4">
    <source>
        <dbReference type="Proteomes" id="UP000321258"/>
    </source>
</evidence>
<dbReference type="EMBL" id="BJZT01000041">
    <property type="protein sequence ID" value="GEP01333.1"/>
    <property type="molecule type" value="Genomic_DNA"/>
</dbReference>
<dbReference type="SFLD" id="SFLDS00019">
    <property type="entry name" value="Glutathione_Transferase_(cytos"/>
    <property type="match status" value="1"/>
</dbReference>
<dbReference type="PANTHER" id="PTHR44051">
    <property type="entry name" value="GLUTATHIONE S-TRANSFERASE-RELATED"/>
    <property type="match status" value="1"/>
</dbReference>
<dbReference type="GO" id="GO:0016740">
    <property type="term" value="F:transferase activity"/>
    <property type="evidence" value="ECO:0007669"/>
    <property type="project" value="UniProtKB-KW"/>
</dbReference>
<evidence type="ECO:0000313" key="3">
    <source>
        <dbReference type="EMBL" id="GEP01333.1"/>
    </source>
</evidence>
<dbReference type="Gene3D" id="1.20.1050.10">
    <property type="match status" value="1"/>
</dbReference>
<dbReference type="PROSITE" id="PS50404">
    <property type="entry name" value="GST_NTER"/>
    <property type="match status" value="1"/>
</dbReference>
<name>A0A512IUE9_9HYPH</name>
<dbReference type="PROSITE" id="PS50405">
    <property type="entry name" value="GST_CTER"/>
    <property type="match status" value="1"/>
</dbReference>
<dbReference type="PANTHER" id="PTHR44051:SF8">
    <property type="entry name" value="GLUTATHIONE S-TRANSFERASE GSTA"/>
    <property type="match status" value="1"/>
</dbReference>
<dbReference type="Pfam" id="PF13410">
    <property type="entry name" value="GST_C_2"/>
    <property type="match status" value="1"/>
</dbReference>
<dbReference type="InterPro" id="IPR010987">
    <property type="entry name" value="Glutathione-S-Trfase_C-like"/>
</dbReference>
<dbReference type="OrthoDB" id="9810080at2"/>
<feature type="domain" description="GST N-terminal" evidence="1">
    <location>
        <begin position="1"/>
        <end position="79"/>
    </location>
</feature>
<accession>A0A512IUE9</accession>
<keyword evidence="3" id="KW-0808">Transferase</keyword>
<organism evidence="3 4">
    <name type="scientific">Methylobacterium haplocladii</name>
    <dbReference type="NCBI Taxonomy" id="1176176"/>
    <lineage>
        <taxon>Bacteria</taxon>
        <taxon>Pseudomonadati</taxon>
        <taxon>Pseudomonadota</taxon>
        <taxon>Alphaproteobacteria</taxon>
        <taxon>Hyphomicrobiales</taxon>
        <taxon>Methylobacteriaceae</taxon>
        <taxon>Methylobacterium</taxon>
    </lineage>
</organism>
<dbReference type="SUPFAM" id="SSF52833">
    <property type="entry name" value="Thioredoxin-like"/>
    <property type="match status" value="1"/>
</dbReference>
<dbReference type="Pfam" id="PF02798">
    <property type="entry name" value="GST_N"/>
    <property type="match status" value="1"/>
</dbReference>
<dbReference type="InterPro" id="IPR036249">
    <property type="entry name" value="Thioredoxin-like_sf"/>
</dbReference>
<gene>
    <name evidence="3" type="ORF">MHA02_37200</name>
</gene>
<dbReference type="SFLD" id="SFLDG00358">
    <property type="entry name" value="Main_(cytGST)"/>
    <property type="match status" value="1"/>
</dbReference>
<dbReference type="RefSeq" id="WP_147081536.1">
    <property type="nucleotide sequence ID" value="NZ_BJZT01000041.1"/>
</dbReference>
<proteinExistence type="predicted"/>
<protein>
    <submittedName>
        <fullName evidence="3">Glutathione S-transferase</fullName>
    </submittedName>
</protein>
<dbReference type="Gene3D" id="3.40.30.10">
    <property type="entry name" value="Glutaredoxin"/>
    <property type="match status" value="1"/>
</dbReference>
<dbReference type="AlphaFoldDB" id="A0A512IUE9"/>
<reference evidence="3 4" key="1">
    <citation type="submission" date="2019-07" db="EMBL/GenBank/DDBJ databases">
        <title>Whole genome shotgun sequence of Methylobacterium haplocladii NBRC 107714.</title>
        <authorList>
            <person name="Hosoyama A."/>
            <person name="Uohara A."/>
            <person name="Ohji S."/>
            <person name="Ichikawa N."/>
        </authorList>
    </citation>
    <scope>NUCLEOTIDE SEQUENCE [LARGE SCALE GENOMIC DNA]</scope>
    <source>
        <strain evidence="3 4">NBRC 107714</strain>
    </source>
</reference>
<sequence length="208" mass="23212">MKLYYSEVLNPRKACAAAKYLNSPVDYVHVDIAEGGTSSPDFLAVNPNGKVPVLTDGELTLWESDAIICHLARAAGSPLWPKDDADKIEVLRWSSWNANHFTRATGALYFEHVIKPLFGIGAPDPKEIEPAMAEFHRFGRVLDDHLRGRSYLVGTDLSVADFAVAVSLPYAKQMKLPLDRFPQIARWHDRLNALPAWRDPFPSRLSSS</sequence>
<keyword evidence="4" id="KW-1185">Reference proteome</keyword>
<dbReference type="InterPro" id="IPR040079">
    <property type="entry name" value="Glutathione_S-Trfase"/>
</dbReference>
<evidence type="ECO:0000259" key="2">
    <source>
        <dbReference type="PROSITE" id="PS50405"/>
    </source>
</evidence>